<evidence type="ECO:0000256" key="1">
    <source>
        <dbReference type="SAM" id="MobiDB-lite"/>
    </source>
</evidence>
<feature type="compositionally biased region" description="Basic and acidic residues" evidence="1">
    <location>
        <begin position="104"/>
        <end position="116"/>
    </location>
</feature>
<protein>
    <submittedName>
        <fullName evidence="2">Uncharacterized protein</fullName>
    </submittedName>
</protein>
<gene>
    <name evidence="2" type="ORF">GIB67_027290</name>
</gene>
<evidence type="ECO:0000313" key="3">
    <source>
        <dbReference type="Proteomes" id="UP000541444"/>
    </source>
</evidence>
<dbReference type="Proteomes" id="UP000541444">
    <property type="component" value="Unassembled WGS sequence"/>
</dbReference>
<accession>A0A7J7KYG9</accession>
<feature type="region of interest" description="Disordered" evidence="1">
    <location>
        <begin position="95"/>
        <end position="116"/>
    </location>
</feature>
<dbReference type="AlphaFoldDB" id="A0A7J7KYG9"/>
<comment type="caution">
    <text evidence="2">The sequence shown here is derived from an EMBL/GenBank/DDBJ whole genome shotgun (WGS) entry which is preliminary data.</text>
</comment>
<organism evidence="2 3">
    <name type="scientific">Kingdonia uniflora</name>
    <dbReference type="NCBI Taxonomy" id="39325"/>
    <lineage>
        <taxon>Eukaryota</taxon>
        <taxon>Viridiplantae</taxon>
        <taxon>Streptophyta</taxon>
        <taxon>Embryophyta</taxon>
        <taxon>Tracheophyta</taxon>
        <taxon>Spermatophyta</taxon>
        <taxon>Magnoliopsida</taxon>
        <taxon>Ranunculales</taxon>
        <taxon>Circaeasteraceae</taxon>
        <taxon>Kingdonia</taxon>
    </lineage>
</organism>
<name>A0A7J7KYG9_9MAGN</name>
<dbReference type="EMBL" id="JACGCM010002788">
    <property type="protein sequence ID" value="KAF6135416.1"/>
    <property type="molecule type" value="Genomic_DNA"/>
</dbReference>
<sequence length="202" mass="23165">MVLHSLKSSHRGHWGGKDHCYHRDEWSSFLYHCHFGGDIVRPKIRSIVNYVKGSSKLTSQRAYLSYEDFVTLLEETSKIYREDCKGLSTTKVGGPLRHNSFPNHKPEYKDYPETNGRRLDPRRFGPFVDDDDVPQSNDSFKTIRTDVPPSNEPSIPQSNVYLSNEHVLTNVSQSNEPFQTIPTDALLSNEPCIFTIKYSSLK</sequence>
<keyword evidence="3" id="KW-1185">Reference proteome</keyword>
<evidence type="ECO:0000313" key="2">
    <source>
        <dbReference type="EMBL" id="KAF6135416.1"/>
    </source>
</evidence>
<proteinExistence type="predicted"/>
<reference evidence="2 3" key="1">
    <citation type="journal article" date="2020" name="IScience">
        <title>Genome Sequencing of the Endangered Kingdonia uniflora (Circaeasteraceae, Ranunculales) Reveals Potential Mechanisms of Evolutionary Specialization.</title>
        <authorList>
            <person name="Sun Y."/>
            <person name="Deng T."/>
            <person name="Zhang A."/>
            <person name="Moore M.J."/>
            <person name="Landis J.B."/>
            <person name="Lin N."/>
            <person name="Zhang H."/>
            <person name="Zhang X."/>
            <person name="Huang J."/>
            <person name="Zhang X."/>
            <person name="Sun H."/>
            <person name="Wang H."/>
        </authorList>
    </citation>
    <scope>NUCLEOTIDE SEQUENCE [LARGE SCALE GENOMIC DNA]</scope>
    <source>
        <strain evidence="2">TB1705</strain>
        <tissue evidence="2">Leaf</tissue>
    </source>
</reference>